<gene>
    <name evidence="1" type="ORF">g.2980</name>
</gene>
<proteinExistence type="predicted"/>
<organism evidence="1">
    <name type="scientific">Graphocephala atropunctata</name>
    <dbReference type="NCBI Taxonomy" id="36148"/>
    <lineage>
        <taxon>Eukaryota</taxon>
        <taxon>Metazoa</taxon>
        <taxon>Ecdysozoa</taxon>
        <taxon>Arthropoda</taxon>
        <taxon>Hexapoda</taxon>
        <taxon>Insecta</taxon>
        <taxon>Pterygota</taxon>
        <taxon>Neoptera</taxon>
        <taxon>Paraneoptera</taxon>
        <taxon>Hemiptera</taxon>
        <taxon>Auchenorrhyncha</taxon>
        <taxon>Membracoidea</taxon>
        <taxon>Cicadellidae</taxon>
        <taxon>Cicadellinae</taxon>
        <taxon>Cicadellini</taxon>
        <taxon>Graphocephala</taxon>
    </lineage>
</organism>
<reference evidence="1" key="1">
    <citation type="submission" date="2015-11" db="EMBL/GenBank/DDBJ databases">
        <title>De novo transcriptome assembly of four potential Pierce s Disease insect vectors from Arizona vineyards.</title>
        <authorList>
            <person name="Tassone E.E."/>
        </authorList>
    </citation>
    <scope>NUCLEOTIDE SEQUENCE</scope>
</reference>
<dbReference type="EMBL" id="GEBQ01015294">
    <property type="protein sequence ID" value="JAT24683.1"/>
    <property type="molecule type" value="Transcribed_RNA"/>
</dbReference>
<feature type="non-terminal residue" evidence="1">
    <location>
        <position position="150"/>
    </location>
</feature>
<name>A0A1B6LLV9_9HEMI</name>
<accession>A0A1B6LLV9</accession>
<protein>
    <submittedName>
        <fullName evidence="1">Uncharacterized protein</fullName>
    </submittedName>
</protein>
<feature type="non-terminal residue" evidence="1">
    <location>
        <position position="1"/>
    </location>
</feature>
<dbReference type="AlphaFoldDB" id="A0A1B6LLV9"/>
<evidence type="ECO:0000313" key="1">
    <source>
        <dbReference type="EMBL" id="JAT24683.1"/>
    </source>
</evidence>
<sequence>GCAGICAGQKYRCRTPGSSEENECDDLIITGSPAAKRCHRASLNIPEMPLKLERERVQVHLLDGCNDDVKILPLKIYNGVTKLPKENLVGQTDLPNRSNGVQDTLPEGCASDVEVSMSQNVVSLLNPCDSEPVPDDCDGVQATLLERCDL</sequence>